<dbReference type="EMBL" id="FRFE01000011">
    <property type="protein sequence ID" value="SHO48818.1"/>
    <property type="molecule type" value="Genomic_DNA"/>
</dbReference>
<dbReference type="Pfam" id="PF07690">
    <property type="entry name" value="MFS_1"/>
    <property type="match status" value="1"/>
</dbReference>
<dbReference type="PROSITE" id="PS50850">
    <property type="entry name" value="MFS"/>
    <property type="match status" value="1"/>
</dbReference>
<feature type="transmembrane region" description="Helical" evidence="8">
    <location>
        <begin position="37"/>
        <end position="58"/>
    </location>
</feature>
<feature type="transmembrane region" description="Helical" evidence="8">
    <location>
        <begin position="205"/>
        <end position="225"/>
    </location>
</feature>
<dbReference type="STRING" id="1121416.SAMN02745220_02482"/>
<dbReference type="AlphaFoldDB" id="A0A1M7Y8H2"/>
<feature type="transmembrane region" description="Helical" evidence="8">
    <location>
        <begin position="265"/>
        <end position="285"/>
    </location>
</feature>
<keyword evidence="6 8" id="KW-1133">Transmembrane helix</keyword>
<evidence type="ECO:0000313" key="10">
    <source>
        <dbReference type="EMBL" id="SHO48818.1"/>
    </source>
</evidence>
<feature type="transmembrane region" description="Helical" evidence="8">
    <location>
        <begin position="70"/>
        <end position="87"/>
    </location>
</feature>
<dbReference type="InterPro" id="IPR011701">
    <property type="entry name" value="MFS"/>
</dbReference>
<evidence type="ECO:0000256" key="6">
    <source>
        <dbReference type="ARBA" id="ARBA00022989"/>
    </source>
</evidence>
<protein>
    <submittedName>
        <fullName evidence="10">MFS transporter, YNFM family, putative membrane transport protein</fullName>
    </submittedName>
</protein>
<evidence type="ECO:0000256" key="7">
    <source>
        <dbReference type="ARBA" id="ARBA00023136"/>
    </source>
</evidence>
<comment type="subcellular location">
    <subcellularLocation>
        <location evidence="1">Cell membrane</location>
        <topology evidence="1">Multi-pass membrane protein</topology>
    </subcellularLocation>
</comment>
<comment type="similarity">
    <text evidence="2">Belongs to the major facilitator superfamily.</text>
</comment>
<evidence type="ECO:0000256" key="5">
    <source>
        <dbReference type="ARBA" id="ARBA00022692"/>
    </source>
</evidence>
<dbReference type="Gene3D" id="1.20.1250.20">
    <property type="entry name" value="MFS general substrate transporter like domains"/>
    <property type="match status" value="1"/>
</dbReference>
<evidence type="ECO:0000256" key="8">
    <source>
        <dbReference type="SAM" id="Phobius"/>
    </source>
</evidence>
<keyword evidence="5 8" id="KW-0812">Transmembrane</keyword>
<keyword evidence="7 8" id="KW-0472">Membrane</keyword>
<dbReference type="InterPro" id="IPR020846">
    <property type="entry name" value="MFS_dom"/>
</dbReference>
<sequence length="393" mass="42005">MVKLQFAVFALVSASFTNVYLTQPILPVLQAEFGVSTVQVSITVSAVILGIVLSNLFFGFLSDRFPIQPIILTGGILVAAAGIYAGLTHDFHHLVGARLMQGLFLPALTTSLAAWLAKTLPSERLSVVMGSYVSATVLGGLGGRLLGGWIHPPLHWRYAFFSAAALILLTTIAALIVLPRKAVREQSTANTSTTFSSLIRRKDLLLIYCCGGGAFLMFSPVFNFLPYRLAGPPFHFPTELITLIYLVYVLGIFLGPIAGQMSNRFGGGTALIGGTCILGLSHLTLLLPSVIAIVLGLLGVCAGFFTIHAVAVGLLNKKLAGGHGKANALYVLFYYAGGWLGITGAGFAFQRNGWHGVVFFVMCFLLVPLTTGIIEYRALRTQARSAPDQFHSL</sequence>
<feature type="transmembrane region" description="Helical" evidence="8">
    <location>
        <begin position="99"/>
        <end position="117"/>
    </location>
</feature>
<feature type="domain" description="Major facilitator superfamily (MFS) profile" evidence="9">
    <location>
        <begin position="1"/>
        <end position="380"/>
    </location>
</feature>
<dbReference type="Proteomes" id="UP000184603">
    <property type="component" value="Unassembled WGS sequence"/>
</dbReference>
<dbReference type="OrthoDB" id="9780737at2"/>
<evidence type="ECO:0000259" key="9">
    <source>
        <dbReference type="PROSITE" id="PS50850"/>
    </source>
</evidence>
<evidence type="ECO:0000256" key="4">
    <source>
        <dbReference type="ARBA" id="ARBA00022475"/>
    </source>
</evidence>
<name>A0A1M7Y8H2_9BACT</name>
<evidence type="ECO:0000256" key="3">
    <source>
        <dbReference type="ARBA" id="ARBA00022448"/>
    </source>
</evidence>
<evidence type="ECO:0000313" key="11">
    <source>
        <dbReference type="Proteomes" id="UP000184603"/>
    </source>
</evidence>
<dbReference type="GO" id="GO:0022857">
    <property type="term" value="F:transmembrane transporter activity"/>
    <property type="evidence" value="ECO:0007669"/>
    <property type="project" value="InterPro"/>
</dbReference>
<dbReference type="PANTHER" id="PTHR43271:SF2">
    <property type="entry name" value="BLL2771 PROTEIN"/>
    <property type="match status" value="1"/>
</dbReference>
<dbReference type="InterPro" id="IPR036259">
    <property type="entry name" value="MFS_trans_sf"/>
</dbReference>
<dbReference type="CDD" id="cd17324">
    <property type="entry name" value="MFS_NepI_like"/>
    <property type="match status" value="1"/>
</dbReference>
<dbReference type="GO" id="GO:0005886">
    <property type="term" value="C:plasma membrane"/>
    <property type="evidence" value="ECO:0007669"/>
    <property type="project" value="UniProtKB-SubCell"/>
</dbReference>
<evidence type="ECO:0000256" key="2">
    <source>
        <dbReference type="ARBA" id="ARBA00008335"/>
    </source>
</evidence>
<gene>
    <name evidence="10" type="ORF">SAMN02745220_02482</name>
</gene>
<keyword evidence="11" id="KW-1185">Reference proteome</keyword>
<reference evidence="10 11" key="1">
    <citation type="submission" date="2016-12" db="EMBL/GenBank/DDBJ databases">
        <authorList>
            <person name="Song W.-J."/>
            <person name="Kurnit D.M."/>
        </authorList>
    </citation>
    <scope>NUCLEOTIDE SEQUENCE [LARGE SCALE GENOMIC DNA]</scope>
    <source>
        <strain evidence="10 11">DSM 18488</strain>
    </source>
</reference>
<keyword evidence="3" id="KW-0813">Transport</keyword>
<evidence type="ECO:0000256" key="1">
    <source>
        <dbReference type="ARBA" id="ARBA00004651"/>
    </source>
</evidence>
<dbReference type="PANTHER" id="PTHR43271">
    <property type="entry name" value="BLL2771 PROTEIN"/>
    <property type="match status" value="1"/>
</dbReference>
<organism evidence="10 11">
    <name type="scientific">Desulfopila aestuarii DSM 18488</name>
    <dbReference type="NCBI Taxonomy" id="1121416"/>
    <lineage>
        <taxon>Bacteria</taxon>
        <taxon>Pseudomonadati</taxon>
        <taxon>Thermodesulfobacteriota</taxon>
        <taxon>Desulfobulbia</taxon>
        <taxon>Desulfobulbales</taxon>
        <taxon>Desulfocapsaceae</taxon>
        <taxon>Desulfopila</taxon>
    </lineage>
</organism>
<dbReference type="SUPFAM" id="SSF103473">
    <property type="entry name" value="MFS general substrate transporter"/>
    <property type="match status" value="1"/>
</dbReference>
<feature type="transmembrane region" description="Helical" evidence="8">
    <location>
        <begin position="354"/>
        <end position="374"/>
    </location>
</feature>
<keyword evidence="4" id="KW-1003">Cell membrane</keyword>
<feature type="transmembrane region" description="Helical" evidence="8">
    <location>
        <begin position="240"/>
        <end position="258"/>
    </location>
</feature>
<feature type="transmembrane region" description="Helical" evidence="8">
    <location>
        <begin position="327"/>
        <end position="348"/>
    </location>
</feature>
<proteinExistence type="inferred from homology"/>
<accession>A0A1M7Y8H2</accession>
<feature type="transmembrane region" description="Helical" evidence="8">
    <location>
        <begin position="291"/>
        <end position="315"/>
    </location>
</feature>
<feature type="transmembrane region" description="Helical" evidence="8">
    <location>
        <begin position="156"/>
        <end position="178"/>
    </location>
</feature>
<feature type="transmembrane region" description="Helical" evidence="8">
    <location>
        <begin position="129"/>
        <end position="150"/>
    </location>
</feature>